<dbReference type="Gene3D" id="3.40.395.10">
    <property type="entry name" value="Adenoviral Proteinase, Chain A"/>
    <property type="match status" value="1"/>
</dbReference>
<comment type="caution">
    <text evidence="2">The sequence shown here is derived from an EMBL/GenBank/DDBJ whole genome shotgun (WGS) entry which is preliminary data.</text>
</comment>
<evidence type="ECO:0000256" key="1">
    <source>
        <dbReference type="SAM" id="MobiDB-lite"/>
    </source>
</evidence>
<feature type="compositionally biased region" description="Polar residues" evidence="1">
    <location>
        <begin position="111"/>
        <end position="130"/>
    </location>
</feature>
<evidence type="ECO:0008006" key="4">
    <source>
        <dbReference type="Google" id="ProtNLM"/>
    </source>
</evidence>
<feature type="compositionally biased region" description="Basic and acidic residues" evidence="1">
    <location>
        <begin position="46"/>
        <end position="62"/>
    </location>
</feature>
<accession>A0ABQ1B434</accession>
<evidence type="ECO:0000313" key="2">
    <source>
        <dbReference type="EMBL" id="GFF93324.1"/>
    </source>
</evidence>
<keyword evidence="3" id="KW-1185">Reference proteome</keyword>
<dbReference type="Proteomes" id="UP000465266">
    <property type="component" value="Unassembled WGS sequence"/>
</dbReference>
<reference evidence="2 3" key="1">
    <citation type="submission" date="2020-01" db="EMBL/GenBank/DDBJ databases">
        <title>Draft genome sequence of Aspergillus udagawae IFM 53868.</title>
        <authorList>
            <person name="Takahashi H."/>
            <person name="Yaguchi T."/>
        </authorList>
    </citation>
    <scope>NUCLEOTIDE SEQUENCE [LARGE SCALE GENOMIC DNA]</scope>
    <source>
        <strain evidence="2 3">IFM 53868</strain>
    </source>
</reference>
<dbReference type="EMBL" id="BLKG01000090">
    <property type="protein sequence ID" value="GFF93324.1"/>
    <property type="molecule type" value="Genomic_DNA"/>
</dbReference>
<sequence>MIELQFIPEFNTLIHRLCENAPKAAQAIALGIQNFNAQEQTTPEKSAFHPPERKRKPNDDPSYRPPRSAKRTALSTDVLNSESNSAQVDEHSPEHSPQAVSGSAREGNRLSVGNTTDTSGDMNGISTITGAISAPSKPDTAQPQVLAESKLDVNMPRSAEPDLTMGVDDRHPPSQTGEVYTGEIPASRVSTMAESAPTPDPSLSKPVPITPLEAVGILYKFSRYQDGPPRQIHARILQSLQGDNPETIAARWDQWSDGLMWIDMLERGSSNNKKTTIFSMLEYMGACEWYDSQIELELEQGTILTTKNKPVDRRGAAIHTLNRMQDSQMSSARQWKWISGIGRVALEGQEVSLNESGDISLTKQARESQRSRILMQLTRGRKLRTKLVRELGFGVLFCPKIWLYTKMSEDQLDILIKDCQKNTNLMNLLRTLSPQLELLVKHGSPDLRGFYEDLKKADLGLDDDKLRELKLSLALEGDALSDVELDAAVDHLIERVSTKLFAKTTLSDKDTVRVNGSLELPCDFFQRLRGDRWLDNWTIIAAMQISDRPAFVRHIASVPLDKVIGRSVVMQLQDPLAGLAKKIEKYRSETEEIFGALTCLVYFCPINHRNNHFTLLEINEREKVIRHYDSDAAPEVIKGDKRTRISDLVKKEFGGLEFSYSEAVSI</sequence>
<gene>
    <name evidence="2" type="ORF">IFM53868_07146</name>
</gene>
<organism evidence="2 3">
    <name type="scientific">Aspergillus udagawae</name>
    <dbReference type="NCBI Taxonomy" id="91492"/>
    <lineage>
        <taxon>Eukaryota</taxon>
        <taxon>Fungi</taxon>
        <taxon>Dikarya</taxon>
        <taxon>Ascomycota</taxon>
        <taxon>Pezizomycotina</taxon>
        <taxon>Eurotiomycetes</taxon>
        <taxon>Eurotiomycetidae</taxon>
        <taxon>Eurotiales</taxon>
        <taxon>Aspergillaceae</taxon>
        <taxon>Aspergillus</taxon>
        <taxon>Aspergillus subgen. Fumigati</taxon>
    </lineage>
</organism>
<feature type="region of interest" description="Disordered" evidence="1">
    <location>
        <begin position="37"/>
        <end position="180"/>
    </location>
</feature>
<protein>
    <recommendedName>
        <fullName evidence="4">Ubiquitin-like protease family profile domain-containing protein</fullName>
    </recommendedName>
</protein>
<name>A0ABQ1B434_9EURO</name>
<evidence type="ECO:0000313" key="3">
    <source>
        <dbReference type="Proteomes" id="UP000465266"/>
    </source>
</evidence>
<proteinExistence type="predicted"/>
<feature type="compositionally biased region" description="Polar residues" evidence="1">
    <location>
        <begin position="73"/>
        <end position="87"/>
    </location>
</feature>